<reference evidence="2" key="1">
    <citation type="submission" date="2023-04" db="EMBL/GenBank/DDBJ databases">
        <authorList>
            <consortium name="ELIXIR-Norway"/>
        </authorList>
    </citation>
    <scope>NUCLEOTIDE SEQUENCE [LARGE SCALE GENOMIC DNA]</scope>
</reference>
<keyword evidence="3" id="KW-1185">Reference proteome</keyword>
<gene>
    <name evidence="2" type="ORF">MRATA1EN1_LOCUS23888</name>
</gene>
<dbReference type="Proteomes" id="UP001176941">
    <property type="component" value="Chromosome 4"/>
</dbReference>
<sequence>MMDGGGPQPPVTALEVLDGYTHTHTHTHTHTRNHCGTQKQHLTPSPKELGQVVLGYWVIDWGGGNVCMFSTTSGGRGSFAEATQGHPRPLPTLGPSWSSPRVGGQVCLAWGCP</sequence>
<evidence type="ECO:0000313" key="2">
    <source>
        <dbReference type="EMBL" id="CAI9174926.1"/>
    </source>
</evidence>
<accession>A0ABN8ZPR4</accession>
<feature type="region of interest" description="Disordered" evidence="1">
    <location>
        <begin position="77"/>
        <end position="97"/>
    </location>
</feature>
<dbReference type="EMBL" id="OX459940">
    <property type="protein sequence ID" value="CAI9174926.1"/>
    <property type="molecule type" value="Genomic_DNA"/>
</dbReference>
<evidence type="ECO:0000313" key="3">
    <source>
        <dbReference type="Proteomes" id="UP001176941"/>
    </source>
</evidence>
<organism evidence="2 3">
    <name type="scientific">Rangifer tarandus platyrhynchus</name>
    <name type="common">Svalbard reindeer</name>
    <dbReference type="NCBI Taxonomy" id="3082113"/>
    <lineage>
        <taxon>Eukaryota</taxon>
        <taxon>Metazoa</taxon>
        <taxon>Chordata</taxon>
        <taxon>Craniata</taxon>
        <taxon>Vertebrata</taxon>
        <taxon>Euteleostomi</taxon>
        <taxon>Mammalia</taxon>
        <taxon>Eutheria</taxon>
        <taxon>Laurasiatheria</taxon>
        <taxon>Artiodactyla</taxon>
        <taxon>Ruminantia</taxon>
        <taxon>Pecora</taxon>
        <taxon>Cervidae</taxon>
        <taxon>Odocoileinae</taxon>
        <taxon>Rangifer</taxon>
    </lineage>
</organism>
<name>A0ABN8ZPR4_RANTA</name>
<evidence type="ECO:0000256" key="1">
    <source>
        <dbReference type="SAM" id="MobiDB-lite"/>
    </source>
</evidence>
<protein>
    <submittedName>
        <fullName evidence="2">Uncharacterized protein</fullName>
    </submittedName>
</protein>
<proteinExistence type="predicted"/>